<evidence type="ECO:0000256" key="1">
    <source>
        <dbReference type="SAM" id="Phobius"/>
    </source>
</evidence>
<dbReference type="Proteomes" id="UP000643207">
    <property type="component" value="Unassembled WGS sequence"/>
</dbReference>
<evidence type="ECO:0000313" key="3">
    <source>
        <dbReference type="Proteomes" id="UP000643207"/>
    </source>
</evidence>
<feature type="transmembrane region" description="Helical" evidence="1">
    <location>
        <begin position="46"/>
        <end position="66"/>
    </location>
</feature>
<reference evidence="2 3" key="1">
    <citation type="submission" date="2021-01" db="EMBL/GenBank/DDBJ databases">
        <title>Piscinibacter sp. Jin2 Genome sequencing and assembly.</title>
        <authorList>
            <person name="Kim I."/>
        </authorList>
    </citation>
    <scope>NUCLEOTIDE SEQUENCE [LARGE SCALE GENOMIC DNA]</scope>
    <source>
        <strain evidence="2 3">Jin2</strain>
    </source>
</reference>
<dbReference type="SUPFAM" id="SSF52833">
    <property type="entry name" value="Thioredoxin-like"/>
    <property type="match status" value="1"/>
</dbReference>
<dbReference type="InterPro" id="IPR036249">
    <property type="entry name" value="Thioredoxin-like_sf"/>
</dbReference>
<dbReference type="AlphaFoldDB" id="A0A9X1BQ34"/>
<evidence type="ECO:0008006" key="4">
    <source>
        <dbReference type="Google" id="ProtNLM"/>
    </source>
</evidence>
<sequence>MSGSRSSDPAAAAESPRPEPLSFAVHALDVPQAEAARARSGRLKMLAVLLVCAAPVIASYLTYYVIRPEGRMNTGELIEPQRPIPPAADLPLSTLAGEPVRPESLQQQWLLIAVGGGACDARCERQLYLQRQLRETLGRDKDRVDRVWLIDDAEPAREVLLPALEGAHVLRAPAEALNTWLPAAAGQSPRAHFFLVDPLGNLMLRFPVDADPSKVKRDLERLLRASKSWDRAGR</sequence>
<protein>
    <recommendedName>
        <fullName evidence="4">Cytochrome C oxidase subunit I</fullName>
    </recommendedName>
</protein>
<keyword evidence="1" id="KW-1133">Transmembrane helix</keyword>
<gene>
    <name evidence="2" type="ORF">JI742_04815</name>
</gene>
<name>A0A9X1BQ34_9BURK</name>
<proteinExistence type="predicted"/>
<keyword evidence="3" id="KW-1185">Reference proteome</keyword>
<keyword evidence="1" id="KW-0472">Membrane</keyword>
<comment type="caution">
    <text evidence="2">The sequence shown here is derived from an EMBL/GenBank/DDBJ whole genome shotgun (WGS) entry which is preliminary data.</text>
</comment>
<organism evidence="2 3">
    <name type="scientific">Aquariibacter lacus</name>
    <dbReference type="NCBI Taxonomy" id="2801332"/>
    <lineage>
        <taxon>Bacteria</taxon>
        <taxon>Pseudomonadati</taxon>
        <taxon>Pseudomonadota</taxon>
        <taxon>Betaproteobacteria</taxon>
        <taxon>Burkholderiales</taxon>
        <taxon>Sphaerotilaceae</taxon>
        <taxon>Aquariibacter</taxon>
    </lineage>
</organism>
<keyword evidence="1" id="KW-0812">Transmembrane</keyword>
<dbReference type="EMBL" id="JAERRA010000001">
    <property type="protein sequence ID" value="MBL0719206.1"/>
    <property type="molecule type" value="Genomic_DNA"/>
</dbReference>
<evidence type="ECO:0000313" key="2">
    <source>
        <dbReference type="EMBL" id="MBL0719206.1"/>
    </source>
</evidence>
<accession>A0A9X1BQ34</accession>